<dbReference type="SUPFAM" id="SSF52141">
    <property type="entry name" value="Uracil-DNA glycosylase-like"/>
    <property type="match status" value="1"/>
</dbReference>
<dbReference type="InterPro" id="IPR005122">
    <property type="entry name" value="Uracil-DNA_glycosylase-like"/>
</dbReference>
<dbReference type="Gene3D" id="3.40.470.10">
    <property type="entry name" value="Uracil-DNA glycosylase-like domain"/>
    <property type="match status" value="1"/>
</dbReference>
<dbReference type="Pfam" id="PF03167">
    <property type="entry name" value="UDG"/>
    <property type="match status" value="1"/>
</dbReference>
<dbReference type="InterPro" id="IPR036895">
    <property type="entry name" value="Uracil-DNA_glycosylase-like_sf"/>
</dbReference>
<accession>A0A7C4EJF2</accession>
<dbReference type="AlphaFoldDB" id="A0A7C4EJF2"/>
<sequence>MFRFTGAQGDFVPTPPASKRIDTLIADLAALPQTRSLFNPFALPQLANNLRLYLNYLAARPVRLALIGEAAGHRGCALTGMPFTSPETLAQAGNDFFASNRERMHRQGDTFEQSGRFVWGVADAHAIIPLLWNALPLHPHQPGKLRTNRTPTRAELEMGKPFLAAVLDIFAPEHVVAVGRKAEQSLRELAPGLTFRTVRHPAMGGSTLFRQQMGEILAAL</sequence>
<comment type="caution">
    <text evidence="2">The sequence shown here is derived from an EMBL/GenBank/DDBJ whole genome shotgun (WGS) entry which is preliminary data.</text>
</comment>
<name>A0A7C4EJF2_9BACT</name>
<evidence type="ECO:0000259" key="1">
    <source>
        <dbReference type="Pfam" id="PF03167"/>
    </source>
</evidence>
<organism evidence="2">
    <name type="scientific">Fundidesulfovibrio putealis</name>
    <dbReference type="NCBI Taxonomy" id="270496"/>
    <lineage>
        <taxon>Bacteria</taxon>
        <taxon>Pseudomonadati</taxon>
        <taxon>Thermodesulfobacteriota</taxon>
        <taxon>Desulfovibrionia</taxon>
        <taxon>Desulfovibrionales</taxon>
        <taxon>Desulfovibrionaceae</taxon>
        <taxon>Fundidesulfovibrio</taxon>
    </lineage>
</organism>
<dbReference type="CDD" id="cd10035">
    <property type="entry name" value="UDG_like"/>
    <property type="match status" value="1"/>
</dbReference>
<feature type="domain" description="Uracil-DNA glycosylase-like" evidence="1">
    <location>
        <begin position="61"/>
        <end position="189"/>
    </location>
</feature>
<evidence type="ECO:0000313" key="2">
    <source>
        <dbReference type="EMBL" id="HGG93508.1"/>
    </source>
</evidence>
<proteinExistence type="predicted"/>
<protein>
    <recommendedName>
        <fullName evidence="1">Uracil-DNA glycosylase-like domain-containing protein</fullName>
    </recommendedName>
</protein>
<reference evidence="2" key="1">
    <citation type="journal article" date="2020" name="mSystems">
        <title>Genome- and Community-Level Interaction Insights into Carbon Utilization and Element Cycling Functions of Hydrothermarchaeota in Hydrothermal Sediment.</title>
        <authorList>
            <person name="Zhou Z."/>
            <person name="Liu Y."/>
            <person name="Xu W."/>
            <person name="Pan J."/>
            <person name="Luo Z.H."/>
            <person name="Li M."/>
        </authorList>
    </citation>
    <scope>NUCLEOTIDE SEQUENCE [LARGE SCALE GENOMIC DNA]</scope>
    <source>
        <strain evidence="2">SpSt-413</strain>
    </source>
</reference>
<gene>
    <name evidence="2" type="ORF">ENR59_11245</name>
</gene>
<dbReference type="EMBL" id="DSRP01000779">
    <property type="protein sequence ID" value="HGG93508.1"/>
    <property type="molecule type" value="Genomic_DNA"/>
</dbReference>